<dbReference type="GO" id="GO:0005829">
    <property type="term" value="C:cytosol"/>
    <property type="evidence" value="ECO:0007669"/>
    <property type="project" value="TreeGrafter"/>
</dbReference>
<comment type="similarity">
    <text evidence="7">Belongs to the class I-like SAM-binding methyltransferase superfamily. rRNA adenine N(6)-methyltransferase family. RsmA subfamily.</text>
</comment>
<feature type="binding site" evidence="7 8">
    <location>
        <position position="93"/>
    </location>
    <ligand>
        <name>S-adenosyl-L-methionine</name>
        <dbReference type="ChEBI" id="CHEBI:59789"/>
    </ligand>
</feature>
<evidence type="ECO:0000256" key="5">
    <source>
        <dbReference type="ARBA" id="ARBA00022691"/>
    </source>
</evidence>
<dbReference type="InterPro" id="IPR023165">
    <property type="entry name" value="rRNA_Ade_diMease-like_C"/>
</dbReference>
<dbReference type="GO" id="GO:0003723">
    <property type="term" value="F:RNA binding"/>
    <property type="evidence" value="ECO:0007669"/>
    <property type="project" value="UniProtKB-UniRule"/>
</dbReference>
<comment type="catalytic activity">
    <reaction evidence="7">
        <text>adenosine(1518)/adenosine(1519) in 16S rRNA + 4 S-adenosyl-L-methionine = N(6)-dimethyladenosine(1518)/N(6)-dimethyladenosine(1519) in 16S rRNA + 4 S-adenosyl-L-homocysteine + 4 H(+)</text>
        <dbReference type="Rhea" id="RHEA:19609"/>
        <dbReference type="Rhea" id="RHEA-COMP:10232"/>
        <dbReference type="Rhea" id="RHEA-COMP:10233"/>
        <dbReference type="ChEBI" id="CHEBI:15378"/>
        <dbReference type="ChEBI" id="CHEBI:57856"/>
        <dbReference type="ChEBI" id="CHEBI:59789"/>
        <dbReference type="ChEBI" id="CHEBI:74411"/>
        <dbReference type="ChEBI" id="CHEBI:74493"/>
        <dbReference type="EC" id="2.1.1.182"/>
    </reaction>
</comment>
<feature type="domain" description="Ribosomal RNA adenine methylase transferase N-terminal" evidence="9">
    <location>
        <begin position="28"/>
        <end position="196"/>
    </location>
</feature>
<keyword evidence="4 7" id="KW-0808">Transferase</keyword>
<dbReference type="NCBIfam" id="TIGR00755">
    <property type="entry name" value="ksgA"/>
    <property type="match status" value="1"/>
</dbReference>
<dbReference type="RefSeq" id="WP_109604377.1">
    <property type="nucleotide sequence ID" value="NZ_JAMHJO010000003.1"/>
</dbReference>
<organism evidence="10 11">
    <name type="scientific">Oceanotoga teriensis</name>
    <dbReference type="NCBI Taxonomy" id="515440"/>
    <lineage>
        <taxon>Bacteria</taxon>
        <taxon>Thermotogati</taxon>
        <taxon>Thermotogota</taxon>
        <taxon>Thermotogae</taxon>
        <taxon>Petrotogales</taxon>
        <taxon>Petrotogaceae</taxon>
        <taxon>Oceanotoga</taxon>
    </lineage>
</organism>
<evidence type="ECO:0000259" key="9">
    <source>
        <dbReference type="SMART" id="SM00650"/>
    </source>
</evidence>
<dbReference type="Proteomes" id="UP000245921">
    <property type="component" value="Unassembled WGS sequence"/>
</dbReference>
<feature type="binding site" evidence="7 8">
    <location>
        <position position="112"/>
    </location>
    <ligand>
        <name>S-adenosyl-L-methionine</name>
        <dbReference type="ChEBI" id="CHEBI:59789"/>
    </ligand>
</feature>
<comment type="caution">
    <text evidence="10">The sequence shown here is derived from an EMBL/GenBank/DDBJ whole genome shotgun (WGS) entry which is preliminary data.</text>
</comment>
<dbReference type="InterPro" id="IPR011530">
    <property type="entry name" value="rRNA_adenine_dimethylase"/>
</dbReference>
<feature type="binding site" evidence="7 8">
    <location>
        <position position="21"/>
    </location>
    <ligand>
        <name>S-adenosyl-L-methionine</name>
        <dbReference type="ChEBI" id="CHEBI:59789"/>
    </ligand>
</feature>
<evidence type="ECO:0000256" key="8">
    <source>
        <dbReference type="PROSITE-ProRule" id="PRU01026"/>
    </source>
</evidence>
<dbReference type="InterPro" id="IPR029063">
    <property type="entry name" value="SAM-dependent_MTases_sf"/>
</dbReference>
<feature type="binding site" evidence="7 8">
    <location>
        <position position="23"/>
    </location>
    <ligand>
        <name>S-adenosyl-L-methionine</name>
        <dbReference type="ChEBI" id="CHEBI:59789"/>
    </ligand>
</feature>
<evidence type="ECO:0000256" key="7">
    <source>
        <dbReference type="HAMAP-Rule" id="MF_00607"/>
    </source>
</evidence>
<dbReference type="AlphaFoldDB" id="A0AA45C7P5"/>
<comment type="subcellular location">
    <subcellularLocation>
        <location evidence="7">Cytoplasm</location>
    </subcellularLocation>
</comment>
<name>A0AA45C7P5_9BACT</name>
<dbReference type="PROSITE" id="PS51689">
    <property type="entry name" value="SAM_RNA_A_N6_MT"/>
    <property type="match status" value="1"/>
</dbReference>
<accession>A0AA45C7P5</accession>
<dbReference type="Gene3D" id="1.10.8.100">
    <property type="entry name" value="Ribosomal RNA adenine dimethylase-like, domain 2"/>
    <property type="match status" value="1"/>
</dbReference>
<dbReference type="Pfam" id="PF00398">
    <property type="entry name" value="RrnaAD"/>
    <property type="match status" value="1"/>
</dbReference>
<dbReference type="SMART" id="SM00650">
    <property type="entry name" value="rADc"/>
    <property type="match status" value="1"/>
</dbReference>
<dbReference type="InterPro" id="IPR020596">
    <property type="entry name" value="rRNA_Ade_Mease_Trfase_CS"/>
</dbReference>
<dbReference type="PROSITE" id="PS01131">
    <property type="entry name" value="RRNA_A_DIMETH"/>
    <property type="match status" value="1"/>
</dbReference>
<protein>
    <recommendedName>
        <fullName evidence="7">Ribosomal RNA small subunit methyltransferase A</fullName>
        <ecNumber evidence="7">2.1.1.182</ecNumber>
    </recommendedName>
    <alternativeName>
        <fullName evidence="7">16S rRNA (adenine(1518)-N(6)/adenine(1519)-N(6))-dimethyltransferase</fullName>
    </alternativeName>
    <alternativeName>
        <fullName evidence="7">16S rRNA dimethyladenosine transferase</fullName>
    </alternativeName>
    <alternativeName>
        <fullName evidence="7">16S rRNA dimethylase</fullName>
    </alternativeName>
    <alternativeName>
        <fullName evidence="7">S-adenosylmethionine-6-N', N'-adenosyl(rRNA) dimethyltransferase</fullName>
    </alternativeName>
</protein>
<keyword evidence="5 7" id="KW-0949">S-adenosyl-L-methionine</keyword>
<comment type="function">
    <text evidence="7">Specifically dimethylates two adjacent adenosines (A1518 and A1519) in the loop of a conserved hairpin near the 3'-end of 16S rRNA in the 30S particle. May play a critical role in biogenesis of 30S subunits.</text>
</comment>
<dbReference type="EMBL" id="QGGI01000005">
    <property type="protein sequence ID" value="PWJ95467.1"/>
    <property type="molecule type" value="Genomic_DNA"/>
</dbReference>
<dbReference type="SUPFAM" id="SSF53335">
    <property type="entry name" value="S-adenosyl-L-methionine-dependent methyltransferases"/>
    <property type="match status" value="1"/>
</dbReference>
<dbReference type="EC" id="2.1.1.182" evidence="7"/>
<keyword evidence="6 7" id="KW-0694">RNA-binding</keyword>
<sequence>MKTSDYLKKYDIRLKKMFGQNFLASDIYPKKIVEASQIEDEIIIEIGPGAGTLTDELIKTKNEIYAYEIDKTLERLLKERFKNKKNFHLKIMDFLDVDLSEFKGKNISYIANIPYNISSPIMEKIFIETPYFKKAILMVQKEFGERITAKSGKNYSPLSIFVQYYCDVENVLNIPKNEFIPKPKIDSTVIKLTPKNRNEDINLSKFFKFIHICFSQRRKTIKNNLKHINNIEKILEDLKIDTKTRPEQISIENFLSLFKMINK</sequence>
<dbReference type="PANTHER" id="PTHR11727">
    <property type="entry name" value="DIMETHYLADENOSINE TRANSFERASE"/>
    <property type="match status" value="1"/>
</dbReference>
<keyword evidence="1 7" id="KW-0963">Cytoplasm</keyword>
<dbReference type="PANTHER" id="PTHR11727:SF7">
    <property type="entry name" value="DIMETHYLADENOSINE TRANSFERASE-RELATED"/>
    <property type="match status" value="1"/>
</dbReference>
<evidence type="ECO:0000256" key="2">
    <source>
        <dbReference type="ARBA" id="ARBA00022552"/>
    </source>
</evidence>
<evidence type="ECO:0000256" key="3">
    <source>
        <dbReference type="ARBA" id="ARBA00022603"/>
    </source>
</evidence>
<dbReference type="InterPro" id="IPR001737">
    <property type="entry name" value="KsgA/Erm"/>
</dbReference>
<dbReference type="GO" id="GO:0052908">
    <property type="term" value="F:16S rRNA (adenine(1518)-N(6)/adenine(1519)-N(6))-dimethyltransferase activity"/>
    <property type="evidence" value="ECO:0007669"/>
    <property type="project" value="UniProtKB-EC"/>
</dbReference>
<feature type="binding site" evidence="7 8">
    <location>
        <position position="68"/>
    </location>
    <ligand>
        <name>S-adenosyl-L-methionine</name>
        <dbReference type="ChEBI" id="CHEBI:59789"/>
    </ligand>
</feature>
<evidence type="ECO:0000313" key="10">
    <source>
        <dbReference type="EMBL" id="PWJ95467.1"/>
    </source>
</evidence>
<evidence type="ECO:0000313" key="11">
    <source>
        <dbReference type="Proteomes" id="UP000245921"/>
    </source>
</evidence>
<feature type="binding site" evidence="7 8">
    <location>
        <position position="47"/>
    </location>
    <ligand>
        <name>S-adenosyl-L-methionine</name>
        <dbReference type="ChEBI" id="CHEBI:59789"/>
    </ligand>
</feature>
<dbReference type="Gene3D" id="3.40.50.150">
    <property type="entry name" value="Vaccinia Virus protein VP39"/>
    <property type="match status" value="1"/>
</dbReference>
<reference evidence="10 11" key="1">
    <citation type="submission" date="2018-05" db="EMBL/GenBank/DDBJ databases">
        <title>Genomic Encyclopedia of Type Strains, Phase IV (KMG-IV): sequencing the most valuable type-strain genomes for metagenomic binning, comparative biology and taxonomic classification.</title>
        <authorList>
            <person name="Goeker M."/>
        </authorList>
    </citation>
    <scope>NUCLEOTIDE SEQUENCE [LARGE SCALE GENOMIC DNA]</scope>
    <source>
        <strain evidence="10 11">DSM 24906</strain>
    </source>
</reference>
<gene>
    <name evidence="7" type="primary">rsmA</name>
    <name evidence="7" type="synonym">ksgA</name>
    <name evidence="10" type="ORF">C7380_10597</name>
</gene>
<dbReference type="InterPro" id="IPR020598">
    <property type="entry name" value="rRNA_Ade_methylase_Trfase_N"/>
</dbReference>
<proteinExistence type="inferred from homology"/>
<evidence type="ECO:0000256" key="1">
    <source>
        <dbReference type="ARBA" id="ARBA00022490"/>
    </source>
</evidence>
<keyword evidence="11" id="KW-1185">Reference proteome</keyword>
<keyword evidence="2 7" id="KW-0698">rRNA processing</keyword>
<keyword evidence="3 7" id="KW-0489">Methyltransferase</keyword>
<dbReference type="HAMAP" id="MF_00607">
    <property type="entry name" value="16SrRNA_methyltr_A"/>
    <property type="match status" value="1"/>
</dbReference>
<evidence type="ECO:0000256" key="6">
    <source>
        <dbReference type="ARBA" id="ARBA00022884"/>
    </source>
</evidence>
<evidence type="ECO:0000256" key="4">
    <source>
        <dbReference type="ARBA" id="ARBA00022679"/>
    </source>
</evidence>